<evidence type="ECO:0000256" key="4">
    <source>
        <dbReference type="ARBA" id="ARBA00023125"/>
    </source>
</evidence>
<comment type="similarity">
    <text evidence="2">Belongs to the histone-like protein H-NS family.</text>
</comment>
<evidence type="ECO:0000256" key="2">
    <source>
        <dbReference type="ARBA" id="ARBA00010610"/>
    </source>
</evidence>
<comment type="caution">
    <text evidence="7">The sequence shown here is derived from an EMBL/GenBank/DDBJ whole genome shotgun (WGS) entry which is preliminary data.</text>
</comment>
<feature type="region of interest" description="Disordered" evidence="5">
    <location>
        <begin position="53"/>
        <end position="113"/>
    </location>
</feature>
<keyword evidence="3" id="KW-0963">Cytoplasm</keyword>
<dbReference type="EMBL" id="JAPZVI010000004">
    <property type="protein sequence ID" value="MCZ8401345.1"/>
    <property type="molecule type" value="Genomic_DNA"/>
</dbReference>
<dbReference type="GO" id="GO:0003677">
    <property type="term" value="F:DNA binding"/>
    <property type="evidence" value="ECO:0007669"/>
    <property type="project" value="UniProtKB-KW"/>
</dbReference>
<feature type="compositionally biased region" description="Basic residues" evidence="5">
    <location>
        <begin position="56"/>
        <end position="65"/>
    </location>
</feature>
<organism evidence="7 8">
    <name type="scientific">Alcaligenes xylosoxydans xylosoxydans</name>
    <name type="common">Achromobacter xylosoxidans</name>
    <dbReference type="NCBI Taxonomy" id="85698"/>
    <lineage>
        <taxon>Bacteria</taxon>
        <taxon>Pseudomonadati</taxon>
        <taxon>Pseudomonadota</taxon>
        <taxon>Betaproteobacteria</taxon>
        <taxon>Burkholderiales</taxon>
        <taxon>Alcaligenaceae</taxon>
        <taxon>Achromobacter</taxon>
    </lineage>
</organism>
<accession>A0A9X3R4R6</accession>
<dbReference type="Proteomes" id="UP001141992">
    <property type="component" value="Unassembled WGS sequence"/>
</dbReference>
<proteinExistence type="inferred from homology"/>
<keyword evidence="4" id="KW-0238">DNA-binding</keyword>
<sequence length="113" mass="13108">MEKALAKINAQIQTLQRRADALRINRRASALQKILRQMHEFLISPEDIQTAYARNRPARAKRRDVQRRPDSRSVVAPKYRNPESGETWSGRGRAPRWLTSAEKAGRDRADFRV</sequence>
<protein>
    <submittedName>
        <fullName evidence="7">H-NS histone family protein</fullName>
    </submittedName>
</protein>
<dbReference type="SUPFAM" id="SSF81273">
    <property type="entry name" value="H-NS histone-like proteins"/>
    <property type="match status" value="1"/>
</dbReference>
<feature type="domain" description="DNA-binding protein H-NS-like C-terminal" evidence="6">
    <location>
        <begin position="69"/>
        <end position="113"/>
    </location>
</feature>
<dbReference type="InterPro" id="IPR027444">
    <property type="entry name" value="H-NS_C_dom"/>
</dbReference>
<evidence type="ECO:0000256" key="1">
    <source>
        <dbReference type="ARBA" id="ARBA00004453"/>
    </source>
</evidence>
<evidence type="ECO:0000259" key="6">
    <source>
        <dbReference type="SMART" id="SM00528"/>
    </source>
</evidence>
<dbReference type="RefSeq" id="WP_070760828.1">
    <property type="nucleotide sequence ID" value="NZ_CP158973.1"/>
</dbReference>
<evidence type="ECO:0000313" key="8">
    <source>
        <dbReference type="Proteomes" id="UP001141992"/>
    </source>
</evidence>
<comment type="subcellular location">
    <subcellularLocation>
        <location evidence="1">Cytoplasm</location>
        <location evidence="1">Nucleoid</location>
    </subcellularLocation>
</comment>
<name>A0A9X3R4R6_ALCXX</name>
<dbReference type="GO" id="GO:0009295">
    <property type="term" value="C:nucleoid"/>
    <property type="evidence" value="ECO:0007669"/>
    <property type="project" value="UniProtKB-SubCell"/>
</dbReference>
<reference evidence="7" key="1">
    <citation type="submission" date="2022-12" db="EMBL/GenBank/DDBJ databases">
        <authorList>
            <person name="Voronina O.L."/>
            <person name="Kunda M.S."/>
            <person name="Ryzhova N."/>
            <person name="Aksenova E.I."/>
        </authorList>
    </citation>
    <scope>NUCLEOTIDE SEQUENCE</scope>
    <source>
        <strain evidence="7">SCCH136:Ach223948</strain>
    </source>
</reference>
<gene>
    <name evidence="7" type="ORF">O9570_07815</name>
</gene>
<evidence type="ECO:0000256" key="5">
    <source>
        <dbReference type="SAM" id="MobiDB-lite"/>
    </source>
</evidence>
<evidence type="ECO:0000313" key="7">
    <source>
        <dbReference type="EMBL" id="MCZ8401345.1"/>
    </source>
</evidence>
<dbReference type="InterPro" id="IPR037150">
    <property type="entry name" value="H-NS_C_dom_sf"/>
</dbReference>
<dbReference type="AlphaFoldDB" id="A0A9X3R4R6"/>
<dbReference type="Gene3D" id="4.10.430.10">
    <property type="entry name" value="Histone-like protein H-NS, C-terminal domain"/>
    <property type="match status" value="1"/>
</dbReference>
<evidence type="ECO:0000256" key="3">
    <source>
        <dbReference type="ARBA" id="ARBA00022490"/>
    </source>
</evidence>
<dbReference type="Pfam" id="PF00816">
    <property type="entry name" value="Histone_HNS"/>
    <property type="match status" value="1"/>
</dbReference>
<feature type="compositionally biased region" description="Basic and acidic residues" evidence="5">
    <location>
        <begin position="103"/>
        <end position="113"/>
    </location>
</feature>
<dbReference type="SMART" id="SM00528">
    <property type="entry name" value="HNS"/>
    <property type="match status" value="1"/>
</dbReference>
<dbReference type="PANTHER" id="PTHR38097:SF2">
    <property type="entry name" value="DNA-BINDING PROTEIN STPA"/>
    <property type="match status" value="1"/>
</dbReference>
<dbReference type="PANTHER" id="PTHR38097">
    <property type="match status" value="1"/>
</dbReference>